<name>A0A1P9WZW9_9BACT</name>
<dbReference type="Proteomes" id="UP000187941">
    <property type="component" value="Chromosome"/>
</dbReference>
<comment type="similarity">
    <text evidence="1">Belongs to the free Met sulfoxide reductase family.</text>
</comment>
<dbReference type="Pfam" id="PF13185">
    <property type="entry name" value="GAF_2"/>
    <property type="match status" value="1"/>
</dbReference>
<dbReference type="GO" id="GO:0005829">
    <property type="term" value="C:cytosol"/>
    <property type="evidence" value="ECO:0007669"/>
    <property type="project" value="TreeGrafter"/>
</dbReference>
<accession>A0A1P9WZW9</accession>
<dbReference type="InterPro" id="IPR051330">
    <property type="entry name" value="Phosphatase_reg/MetRdx"/>
</dbReference>
<evidence type="ECO:0000256" key="1">
    <source>
        <dbReference type="ARBA" id="ARBA00038454"/>
    </source>
</evidence>
<dbReference type="InterPro" id="IPR029016">
    <property type="entry name" value="GAF-like_dom_sf"/>
</dbReference>
<dbReference type="SUPFAM" id="SSF55781">
    <property type="entry name" value="GAF domain-like"/>
    <property type="match status" value="1"/>
</dbReference>
<proteinExistence type="inferred from homology"/>
<organism evidence="3 4">
    <name type="scientific">Spirosoma montaniterrae</name>
    <dbReference type="NCBI Taxonomy" id="1178516"/>
    <lineage>
        <taxon>Bacteria</taxon>
        <taxon>Pseudomonadati</taxon>
        <taxon>Bacteroidota</taxon>
        <taxon>Cytophagia</taxon>
        <taxon>Cytophagales</taxon>
        <taxon>Cytophagaceae</taxon>
        <taxon>Spirosoma</taxon>
    </lineage>
</organism>
<dbReference type="AlphaFoldDB" id="A0A1P9WZW9"/>
<dbReference type="PANTHER" id="PTHR21021:SF15">
    <property type="entry name" value="FREE METHIONINE-R-SULFOXIDE REDUCTASE"/>
    <property type="match status" value="1"/>
</dbReference>
<dbReference type="Gene3D" id="3.30.450.40">
    <property type="match status" value="1"/>
</dbReference>
<dbReference type="EMBL" id="CP014263">
    <property type="protein sequence ID" value="AQG80931.1"/>
    <property type="molecule type" value="Genomic_DNA"/>
</dbReference>
<dbReference type="STRING" id="1178516.AWR27_17345"/>
<dbReference type="FunFam" id="3.30.450.40:FF:000008">
    <property type="entry name" value="GAF domain-containing proteins"/>
    <property type="match status" value="1"/>
</dbReference>
<dbReference type="PANTHER" id="PTHR21021">
    <property type="entry name" value="GAF/PUTATIVE CYTOSKELETAL PROTEIN"/>
    <property type="match status" value="1"/>
</dbReference>
<sequence>MAETLILPQTTGTPDRDRQAIYDALLPQLAALTNGEPDLIANLANITAALKEAFGFFWIGFYLAKEGQLVLGPFQGPIACTRIAFGKGVCGAAYTRQETVLVPDVEQFPGHIACSSASRSEIVVPVFDRNGNVAMVLDIDSDQLSDFGEVDARALEKVGVLLTGLL</sequence>
<reference evidence="3 4" key="1">
    <citation type="submission" date="2016-01" db="EMBL/GenBank/DDBJ databases">
        <authorList>
            <person name="Oliw E.H."/>
        </authorList>
    </citation>
    <scope>NUCLEOTIDE SEQUENCE [LARGE SCALE GENOMIC DNA]</scope>
    <source>
        <strain evidence="3 4">DY10</strain>
    </source>
</reference>
<feature type="domain" description="GAF" evidence="2">
    <location>
        <begin position="45"/>
        <end position="159"/>
    </location>
</feature>
<dbReference type="OrthoDB" id="9796252at2"/>
<evidence type="ECO:0000259" key="2">
    <source>
        <dbReference type="Pfam" id="PF13185"/>
    </source>
</evidence>
<dbReference type="GO" id="GO:0033745">
    <property type="term" value="F:L-methionine-(R)-S-oxide reductase activity"/>
    <property type="evidence" value="ECO:0007669"/>
    <property type="project" value="TreeGrafter"/>
</dbReference>
<gene>
    <name evidence="3" type="ORF">AWR27_17345</name>
</gene>
<evidence type="ECO:0000313" key="3">
    <source>
        <dbReference type="EMBL" id="AQG80931.1"/>
    </source>
</evidence>
<dbReference type="RefSeq" id="WP_077132394.1">
    <property type="nucleotide sequence ID" value="NZ_CP014263.1"/>
</dbReference>
<dbReference type="InterPro" id="IPR003018">
    <property type="entry name" value="GAF"/>
</dbReference>
<evidence type="ECO:0000313" key="4">
    <source>
        <dbReference type="Proteomes" id="UP000187941"/>
    </source>
</evidence>
<keyword evidence="4" id="KW-1185">Reference proteome</keyword>
<dbReference type="KEGG" id="smon:AWR27_17345"/>
<protein>
    <submittedName>
        <fullName evidence="3">GAF domain-containing protein</fullName>
    </submittedName>
</protein>